<evidence type="ECO:0000256" key="4">
    <source>
        <dbReference type="ARBA" id="ARBA00023242"/>
    </source>
</evidence>
<keyword evidence="4" id="KW-0539">Nucleus</keyword>
<reference evidence="8 9" key="1">
    <citation type="submission" date="2016-10" db="EMBL/GenBank/DDBJ databases">
        <authorList>
            <person name="de Groot N.N."/>
        </authorList>
    </citation>
    <scope>NUCLEOTIDE SEQUENCE [LARGE SCALE GENOMIC DNA]</scope>
    <source>
        <strain evidence="8 9">CBS 141442</strain>
    </source>
</reference>
<feature type="compositionally biased region" description="Basic and acidic residues" evidence="6">
    <location>
        <begin position="176"/>
        <end position="187"/>
    </location>
</feature>
<evidence type="ECO:0000313" key="8">
    <source>
        <dbReference type="EMBL" id="SGZ47005.1"/>
    </source>
</evidence>
<evidence type="ECO:0000259" key="7">
    <source>
        <dbReference type="PROSITE" id="PS50102"/>
    </source>
</evidence>
<keyword evidence="2" id="KW-0677">Repeat</keyword>
<evidence type="ECO:0000256" key="6">
    <source>
        <dbReference type="SAM" id="MobiDB-lite"/>
    </source>
</evidence>
<dbReference type="AlphaFoldDB" id="A0A1L0B7X1"/>
<dbReference type="PANTHER" id="PTHR48039">
    <property type="entry name" value="RNA-BINDING MOTIF PROTEIN 14B"/>
    <property type="match status" value="1"/>
</dbReference>
<sequence>MSETNVIEERIYLGNVDFTATEDELKDFFGSSNVTAVEIPSKTITRGKKTFVKRLGFAFVLFSSKEEADRAIEEYNGKEFKSRHIHAKKAVPPVTGEEKKKKTEAYFAKQKELRAKADKKKKDDTKAKAKAETTADEGKVSAEDQDGGKSTAEGKLTGANGTKPSKAANGAASPKPSKESSAKKTQDASKTPAGSKSKDTVFITNLDYKTNIKALNSLFKELKPKWVHIPPRRMPYHVLKRYQAQQRPIFNKGIAFAKFPSEEVQLKAIEQFNGHEVDGRKIIVEVAVDRVVPEGVTEHTPDAAEEAEGEASESKTVPEAAEDADSTAAKVEGQDS</sequence>
<dbReference type="Gene3D" id="3.30.70.330">
    <property type="match status" value="2"/>
</dbReference>
<dbReference type="InterPro" id="IPR000504">
    <property type="entry name" value="RRM_dom"/>
</dbReference>
<feature type="compositionally biased region" description="Basic and acidic residues" evidence="6">
    <location>
        <begin position="293"/>
        <end position="302"/>
    </location>
</feature>
<dbReference type="InterPro" id="IPR035979">
    <property type="entry name" value="RBD_domain_sf"/>
</dbReference>
<dbReference type="SMART" id="SM00360">
    <property type="entry name" value="RRM"/>
    <property type="match status" value="2"/>
</dbReference>
<evidence type="ECO:0000256" key="2">
    <source>
        <dbReference type="ARBA" id="ARBA00022737"/>
    </source>
</evidence>
<name>A0A1L0B7X1_9ASCO</name>
<dbReference type="PANTHER" id="PTHR48039:SF5">
    <property type="entry name" value="RNA-BINDING PROTEIN 28"/>
    <property type="match status" value="1"/>
</dbReference>
<feature type="domain" description="RRM" evidence="7">
    <location>
        <begin position="9"/>
        <end position="92"/>
    </location>
</feature>
<dbReference type="PROSITE" id="PS50102">
    <property type="entry name" value="RRM"/>
    <property type="match status" value="2"/>
</dbReference>
<dbReference type="EMBL" id="LT635756">
    <property type="protein sequence ID" value="SGZ47005.1"/>
    <property type="molecule type" value="Genomic_DNA"/>
</dbReference>
<dbReference type="OrthoDB" id="439808at2759"/>
<evidence type="ECO:0000256" key="5">
    <source>
        <dbReference type="PROSITE-ProRule" id="PRU00176"/>
    </source>
</evidence>
<accession>A0A1L0B7X1</accession>
<keyword evidence="3 5" id="KW-0694">RNA-binding</keyword>
<dbReference type="Proteomes" id="UP000182334">
    <property type="component" value="Chromosome I"/>
</dbReference>
<comment type="subcellular location">
    <subcellularLocation>
        <location evidence="1">Nucleus</location>
    </subcellularLocation>
</comment>
<dbReference type="InterPro" id="IPR012677">
    <property type="entry name" value="Nucleotide-bd_a/b_plait_sf"/>
</dbReference>
<feature type="compositionally biased region" description="Basic and acidic residues" evidence="6">
    <location>
        <begin position="114"/>
        <end position="142"/>
    </location>
</feature>
<gene>
    <name evidence="8" type="ORF">SAMEA4029010_CIC11G00000005361</name>
</gene>
<feature type="region of interest" description="Disordered" evidence="6">
    <location>
        <begin position="114"/>
        <end position="197"/>
    </location>
</feature>
<dbReference type="Pfam" id="PF00076">
    <property type="entry name" value="RRM_1"/>
    <property type="match status" value="1"/>
</dbReference>
<protein>
    <submittedName>
        <fullName evidence="8">CIC11C00000005361</fullName>
    </submittedName>
</protein>
<dbReference type="STRING" id="45354.A0A1L0B7X1"/>
<dbReference type="GO" id="GO:0003729">
    <property type="term" value="F:mRNA binding"/>
    <property type="evidence" value="ECO:0007669"/>
    <property type="project" value="TreeGrafter"/>
</dbReference>
<evidence type="ECO:0000313" key="9">
    <source>
        <dbReference type="Proteomes" id="UP000182334"/>
    </source>
</evidence>
<feature type="region of interest" description="Disordered" evidence="6">
    <location>
        <begin position="293"/>
        <end position="336"/>
    </location>
</feature>
<organism evidence="8 9">
    <name type="scientific">Sungouiella intermedia</name>
    <dbReference type="NCBI Taxonomy" id="45354"/>
    <lineage>
        <taxon>Eukaryota</taxon>
        <taxon>Fungi</taxon>
        <taxon>Dikarya</taxon>
        <taxon>Ascomycota</taxon>
        <taxon>Saccharomycotina</taxon>
        <taxon>Pichiomycetes</taxon>
        <taxon>Metschnikowiaceae</taxon>
        <taxon>Sungouiella</taxon>
    </lineage>
</organism>
<keyword evidence="9" id="KW-1185">Reference proteome</keyword>
<dbReference type="InterPro" id="IPR051945">
    <property type="entry name" value="RRM_MRD1_RNA_proc_ribogen"/>
</dbReference>
<dbReference type="GO" id="GO:0005730">
    <property type="term" value="C:nucleolus"/>
    <property type="evidence" value="ECO:0007669"/>
    <property type="project" value="TreeGrafter"/>
</dbReference>
<feature type="domain" description="RRM" evidence="7">
    <location>
        <begin position="199"/>
        <end position="289"/>
    </location>
</feature>
<dbReference type="SUPFAM" id="SSF54928">
    <property type="entry name" value="RNA-binding domain, RBD"/>
    <property type="match status" value="1"/>
</dbReference>
<evidence type="ECO:0000256" key="3">
    <source>
        <dbReference type="ARBA" id="ARBA00022884"/>
    </source>
</evidence>
<evidence type="ECO:0000256" key="1">
    <source>
        <dbReference type="ARBA" id="ARBA00004123"/>
    </source>
</evidence>
<proteinExistence type="predicted"/>